<sequence length="298" mass="33378">MMLEPAAHEATGSLEPATLPPDTISLGMRWRLRDASLATKRDLDYEEGYSPVIAKEILRTMLTLGASLDYEIDAMDIITAFLNGEIDCKVYVKHPPGFDTAKNRRDVFRVLHIGYLLAPARMDGHAVYIGVYVDGLVIMAPSLDMMRTIKHGLSSRFRMHDLGALTFILGFHIVRDRSARTLTMMENSKPAPTPMEYNLKLSESMCPQNDAERQSMVDKPYRSVVGSIMYLMIRTRPNLAYVVQQLSQFLANPGPADWPAAKRALRYIRGTIDYCLVLGGAYDHSAPLHAYADSDYAN</sequence>
<dbReference type="Proteomes" id="UP000469452">
    <property type="component" value="Unassembled WGS sequence"/>
</dbReference>
<accession>A0A6A5AI48</accession>
<name>A0A6A5AI48_APHAT</name>
<protein>
    <recommendedName>
        <fullName evidence="2">Reverse transcriptase Ty1/copia-type domain-containing protein</fullName>
    </recommendedName>
</protein>
<evidence type="ECO:0000256" key="1">
    <source>
        <dbReference type="SAM" id="MobiDB-lite"/>
    </source>
</evidence>
<dbReference type="Pfam" id="PF07727">
    <property type="entry name" value="RVT_2"/>
    <property type="match status" value="1"/>
</dbReference>
<dbReference type="InterPro" id="IPR043502">
    <property type="entry name" value="DNA/RNA_pol_sf"/>
</dbReference>
<feature type="non-terminal residue" evidence="3">
    <location>
        <position position="298"/>
    </location>
</feature>
<reference evidence="3 4" key="1">
    <citation type="submission" date="2019-06" db="EMBL/GenBank/DDBJ databases">
        <title>Genomics analysis of Aphanomyces spp. identifies a new class of oomycete effector associated with host adaptation.</title>
        <authorList>
            <person name="Gaulin E."/>
        </authorList>
    </citation>
    <scope>NUCLEOTIDE SEQUENCE [LARGE SCALE GENOMIC DNA]</scope>
    <source>
        <strain evidence="3 4">E</strain>
    </source>
</reference>
<dbReference type="PANTHER" id="PTHR11439:SF483">
    <property type="entry name" value="PEPTIDE SYNTHASE GLIP-LIKE, PUTATIVE (AFU_ORTHOLOGUE AFUA_3G12920)-RELATED"/>
    <property type="match status" value="1"/>
</dbReference>
<dbReference type="VEuPathDB" id="FungiDB:H257_03263"/>
<gene>
    <name evidence="3" type="ORF">AaE_006121</name>
</gene>
<evidence type="ECO:0000313" key="3">
    <source>
        <dbReference type="EMBL" id="KAF0752211.1"/>
    </source>
</evidence>
<comment type="caution">
    <text evidence="3">The sequence shown here is derived from an EMBL/GenBank/DDBJ whole genome shotgun (WGS) entry which is preliminary data.</text>
</comment>
<dbReference type="EMBL" id="VJMI01011647">
    <property type="protein sequence ID" value="KAF0752211.1"/>
    <property type="molecule type" value="Genomic_DNA"/>
</dbReference>
<dbReference type="AlphaFoldDB" id="A0A6A5AI48"/>
<evidence type="ECO:0000259" key="2">
    <source>
        <dbReference type="Pfam" id="PF07727"/>
    </source>
</evidence>
<evidence type="ECO:0000313" key="4">
    <source>
        <dbReference type="Proteomes" id="UP000469452"/>
    </source>
</evidence>
<dbReference type="SUPFAM" id="SSF56672">
    <property type="entry name" value="DNA/RNA polymerases"/>
    <property type="match status" value="1"/>
</dbReference>
<feature type="domain" description="Reverse transcriptase Ty1/copia-type" evidence="2">
    <location>
        <begin position="42"/>
        <end position="110"/>
    </location>
</feature>
<organism evidence="3 4">
    <name type="scientific">Aphanomyces astaci</name>
    <name type="common">Crayfish plague agent</name>
    <dbReference type="NCBI Taxonomy" id="112090"/>
    <lineage>
        <taxon>Eukaryota</taxon>
        <taxon>Sar</taxon>
        <taxon>Stramenopiles</taxon>
        <taxon>Oomycota</taxon>
        <taxon>Saprolegniomycetes</taxon>
        <taxon>Saprolegniales</taxon>
        <taxon>Verrucalvaceae</taxon>
        <taxon>Aphanomyces</taxon>
    </lineage>
</organism>
<dbReference type="PANTHER" id="PTHR11439">
    <property type="entry name" value="GAG-POL-RELATED RETROTRANSPOSON"/>
    <property type="match status" value="1"/>
</dbReference>
<feature type="region of interest" description="Disordered" evidence="1">
    <location>
        <begin position="1"/>
        <end position="20"/>
    </location>
</feature>
<proteinExistence type="predicted"/>
<dbReference type="InterPro" id="IPR013103">
    <property type="entry name" value="RVT_2"/>
</dbReference>